<dbReference type="KEGG" id="iag:Igag_0367"/>
<sequence length="309" mass="34910">MFYVGIQKNGQEIIARFPYKIGIVTFMAVPALGTDPTNVVEKIGFIAEDPFFELLELPVISDEEWNKLRSFINSINRVMDFALGLQPIVLRGNDPAALDEDKRREVEKLLVGYSEVAGRRGYRAVGLCSGPKVSEVDKALNAFTKTVSSIAETARKYNMDVYIETFDEVWDRKRLLGKLEFSAKVIENLRASHPNVYLMWDLSHAPLLNEKPEDLKSYIDLIGHIHIGCAKKINNVMYDSHPGFYRPGALNDEKDVAKLLEVLISSKYHRAISFEVKPEEGQTPQEVVATAKSVLVRAYQIYIANMVKL</sequence>
<accession>E0SR60</accession>
<dbReference type="InterPro" id="IPR013022">
    <property type="entry name" value="Xyl_isomerase-like_TIM-brl"/>
</dbReference>
<organism evidence="2 3">
    <name type="scientific">Ignisphaera aggregans (strain DSM 17230 / JCM 13409 / AQ1.S1)</name>
    <dbReference type="NCBI Taxonomy" id="583356"/>
    <lineage>
        <taxon>Archaea</taxon>
        <taxon>Thermoproteota</taxon>
        <taxon>Thermoprotei</taxon>
        <taxon>Desulfurococcales</taxon>
        <taxon>Desulfurococcaceae</taxon>
        <taxon>Ignisphaera</taxon>
    </lineage>
</organism>
<feature type="domain" description="Xylose isomerase-like TIM barrel" evidence="1">
    <location>
        <begin position="93"/>
        <end position="286"/>
    </location>
</feature>
<dbReference type="Proteomes" id="UP000001304">
    <property type="component" value="Chromosome"/>
</dbReference>
<dbReference type="SUPFAM" id="SSF51658">
    <property type="entry name" value="Xylose isomerase-like"/>
    <property type="match status" value="1"/>
</dbReference>
<gene>
    <name evidence="2" type="ordered locus">Igag_0367</name>
</gene>
<reference evidence="2 3" key="1">
    <citation type="journal article" date="2010" name="Stand. Genomic Sci.">
        <title>Complete genome sequence of Ignisphaera aggregans type strain (AQ1.S1).</title>
        <authorList>
            <person name="Goker M."/>
            <person name="Held B."/>
            <person name="Lapidus A."/>
            <person name="Nolan M."/>
            <person name="Spring S."/>
            <person name="Yasawong M."/>
            <person name="Lucas S."/>
            <person name="Glavina Del Rio T."/>
            <person name="Tice H."/>
            <person name="Cheng J.F."/>
            <person name="Goodwin L."/>
            <person name="Tapia R."/>
            <person name="Pitluck S."/>
            <person name="Liolios K."/>
            <person name="Ivanova N."/>
            <person name="Mavromatis K."/>
            <person name="Mikhailova N."/>
            <person name="Pati A."/>
            <person name="Chen A."/>
            <person name="Palaniappan K."/>
            <person name="Brambilla E."/>
            <person name="Land M."/>
            <person name="Hauser L."/>
            <person name="Chang Y.J."/>
            <person name="Jeffries C.D."/>
            <person name="Brettin T."/>
            <person name="Detter J.C."/>
            <person name="Han C."/>
            <person name="Rohde M."/>
            <person name="Sikorski J."/>
            <person name="Woyke T."/>
            <person name="Bristow J."/>
            <person name="Eisen J.A."/>
            <person name="Markowitz V."/>
            <person name="Hugenholtz P."/>
            <person name="Kyrpides N.C."/>
            <person name="Klenk H.P."/>
        </authorList>
    </citation>
    <scope>NUCLEOTIDE SEQUENCE [LARGE SCALE GENOMIC DNA]</scope>
    <source>
        <strain evidence="3">DSM 17230 / JCM 13409 / AQ1.S1</strain>
    </source>
</reference>
<dbReference type="InterPro" id="IPR036237">
    <property type="entry name" value="Xyl_isomerase-like_sf"/>
</dbReference>
<dbReference type="BioCyc" id="IAGG583356:GHAH-373-MONOMER"/>
<dbReference type="Pfam" id="PF01261">
    <property type="entry name" value="AP_endonuc_2"/>
    <property type="match status" value="1"/>
</dbReference>
<evidence type="ECO:0000313" key="3">
    <source>
        <dbReference type="Proteomes" id="UP000001304"/>
    </source>
</evidence>
<evidence type="ECO:0000259" key="1">
    <source>
        <dbReference type="Pfam" id="PF01261"/>
    </source>
</evidence>
<evidence type="ECO:0000313" key="2">
    <source>
        <dbReference type="EMBL" id="ADM27209.1"/>
    </source>
</evidence>
<dbReference type="EMBL" id="CP002098">
    <property type="protein sequence ID" value="ADM27209.1"/>
    <property type="molecule type" value="Genomic_DNA"/>
</dbReference>
<dbReference type="GO" id="GO:0016853">
    <property type="term" value="F:isomerase activity"/>
    <property type="evidence" value="ECO:0007669"/>
    <property type="project" value="UniProtKB-KW"/>
</dbReference>
<dbReference type="STRING" id="583356.Igag_0367"/>
<keyword evidence="3" id="KW-1185">Reference proteome</keyword>
<dbReference type="HOGENOM" id="CLU_064084_0_0_2"/>
<proteinExistence type="predicted"/>
<dbReference type="Gene3D" id="3.20.20.150">
    <property type="entry name" value="Divalent-metal-dependent TIM barrel enzymes"/>
    <property type="match status" value="1"/>
</dbReference>
<keyword evidence="2" id="KW-0413">Isomerase</keyword>
<dbReference type="AlphaFoldDB" id="E0SR60"/>
<name>E0SR60_IGNAA</name>
<protein>
    <submittedName>
        <fullName evidence="2">Xylose isomerase domain-containing protein</fullName>
    </submittedName>
</protein>